<reference evidence="1" key="1">
    <citation type="submission" date="2023-06" db="EMBL/GenBank/DDBJ databases">
        <authorList>
            <person name="Kurt Z."/>
        </authorList>
    </citation>
    <scope>NUCLEOTIDE SEQUENCE</scope>
</reference>
<keyword evidence="3" id="KW-1185">Reference proteome</keyword>
<protein>
    <submittedName>
        <fullName evidence="1">Uncharacterized protein</fullName>
    </submittedName>
</protein>
<dbReference type="EMBL" id="CATOUU010000554">
    <property type="protein sequence ID" value="CAI9933888.1"/>
    <property type="molecule type" value="Genomic_DNA"/>
</dbReference>
<comment type="caution">
    <text evidence="1">The sequence shown here is derived from an EMBL/GenBank/DDBJ whole genome shotgun (WGS) entry which is preliminary data.</text>
</comment>
<dbReference type="EMBL" id="CAXDID020000169">
    <property type="protein sequence ID" value="CAL6046672.1"/>
    <property type="molecule type" value="Genomic_DNA"/>
</dbReference>
<evidence type="ECO:0000313" key="3">
    <source>
        <dbReference type="Proteomes" id="UP001642409"/>
    </source>
</evidence>
<accession>A0AA86PAB8</accession>
<name>A0AA86PAB8_9EUKA</name>
<evidence type="ECO:0000313" key="1">
    <source>
        <dbReference type="EMBL" id="CAI9933888.1"/>
    </source>
</evidence>
<reference evidence="2 3" key="2">
    <citation type="submission" date="2024-07" db="EMBL/GenBank/DDBJ databases">
        <authorList>
            <person name="Akdeniz Z."/>
        </authorList>
    </citation>
    <scope>NUCLEOTIDE SEQUENCE [LARGE SCALE GENOMIC DNA]</scope>
</reference>
<gene>
    <name evidence="1" type="ORF">HINF_LOCUS21533</name>
    <name evidence="2" type="ORF">HINF_LOCUS41836</name>
</gene>
<organism evidence="1">
    <name type="scientific">Hexamita inflata</name>
    <dbReference type="NCBI Taxonomy" id="28002"/>
    <lineage>
        <taxon>Eukaryota</taxon>
        <taxon>Metamonada</taxon>
        <taxon>Diplomonadida</taxon>
        <taxon>Hexamitidae</taxon>
        <taxon>Hexamitinae</taxon>
        <taxon>Hexamita</taxon>
    </lineage>
</organism>
<dbReference type="Proteomes" id="UP001642409">
    <property type="component" value="Unassembled WGS sequence"/>
</dbReference>
<sequence>MLFLLQTIYTAEFPCSYYLPPETVCIKYQQQCGKRNETKCIESSIIQVCKNISCGAYNITTTDVQITGTSLSDAEANCKAYITASATQFALFNKTTFVAGNKYKCSFQECKTGFYNVFCDNVCQKYEVVITDACWDTDVCLENKTTQTCFVRCNTTNPYFDATTLDCRTSCPFYKIFPAYPAILNCTTACDLQFIQDANSNHKCVDSCVTPLAFNYGKQCVNPCPTDKPYLEPSNNTCVAQCKSGDYILDTSKTQSKNCSVCTKYFIQDGAQRQCVNSCRPSNPYLLGSQCYTTCPPPNIYAEVNKTCVQTCASGFFSVGTGAQTLICQTTCSAVYVPDAASGMNKCQSNCPGNLPYTSGKMCVNVCPSDKPYLEGTECKATCTSLSYVQNMGQAQQLICQAACSGYYYVNGTQKRCVSFCDGLYVKFECIVGGCNSTYPVVSVNECRANCSAFSICNQAKTFNNRLLLFCDGDQYSASNSYQAQCLQYSVPVKKFDNTIKTVFLYQKRMQNANINMFIAKESVPGYEIYLIAKQDTLQIIQSRISFSVETNSILKISLIQKANTLKVAGCTVYVSGEGKESSGLVLEQTVSLQVSRTTFTTFTKGDITGGLCSTISGVILIEDLNLIISAQGAVVGGLFAQSSVLNISLNKVSIIGQIIGAKAGIVAGTAVAGTVITGTKVTTGLNSAINVCGSNGCTATGI</sequence>
<evidence type="ECO:0000313" key="2">
    <source>
        <dbReference type="EMBL" id="CAL6046672.1"/>
    </source>
</evidence>
<dbReference type="AlphaFoldDB" id="A0AA86PAB8"/>
<proteinExistence type="predicted"/>